<gene>
    <name evidence="3" type="ORF">WJX75_009440</name>
</gene>
<evidence type="ECO:0000256" key="1">
    <source>
        <dbReference type="SAM" id="MobiDB-lite"/>
    </source>
</evidence>
<feature type="transmembrane region" description="Helical" evidence="2">
    <location>
        <begin position="534"/>
        <end position="560"/>
    </location>
</feature>
<evidence type="ECO:0000313" key="4">
    <source>
        <dbReference type="Proteomes" id="UP001491310"/>
    </source>
</evidence>
<keyword evidence="2" id="KW-0812">Transmembrane</keyword>
<proteinExistence type="predicted"/>
<evidence type="ECO:0000256" key="2">
    <source>
        <dbReference type="SAM" id="Phobius"/>
    </source>
</evidence>
<dbReference type="Proteomes" id="UP001491310">
    <property type="component" value="Unassembled WGS sequence"/>
</dbReference>
<name>A0ABR2YG14_9CHLO</name>
<feature type="compositionally biased region" description="Basic and acidic residues" evidence="1">
    <location>
        <begin position="261"/>
        <end position="270"/>
    </location>
</feature>
<organism evidence="3 4">
    <name type="scientific">Coccomyxa subellipsoidea</name>
    <dbReference type="NCBI Taxonomy" id="248742"/>
    <lineage>
        <taxon>Eukaryota</taxon>
        <taxon>Viridiplantae</taxon>
        <taxon>Chlorophyta</taxon>
        <taxon>core chlorophytes</taxon>
        <taxon>Trebouxiophyceae</taxon>
        <taxon>Trebouxiophyceae incertae sedis</taxon>
        <taxon>Coccomyxaceae</taxon>
        <taxon>Coccomyxa</taxon>
    </lineage>
</organism>
<sequence length="619" mass="65697">MTTLERSKDVASLVRTAALLSECFNTGEVVESAATGLRSLFPGAILLSVLVPSKGLSEVLLISSANFLEEGFSSIGLCALKTSAAGRSFASNTMLSYAAAAQHQDDQDSIRYHDVEYAKDRWHVDELLCCPIPLSLLAALARQSCSEDAGPMTDVLGVLTLGLSSDTATNTRLKEVLQELAVALAETIEHDSTDMVEQVCKYHLGVSRTELPVVPLQEPSASCSDESRNDSGSGGAGPPSGGLPQLIMPEGGSGGPGPNGDRADQDDKRGGGVPPSSQKSKSGKAAPVDDEMSIVNAAELEVPARPSAPVPPLGAVVPGTESQGNRVDAGDDSHAQAGSTCKNTLKECNSATKWDQKLLRARMVDTFDAGKAGCSASAFEAAAYDPQEKGAAKRAFAAARVRNFTRTPAMTFVDEGLEAEYVHWQARQRWQLDAAGLLFLLLITGTSIATSPSQSAEAVQRLWLACLLHALPLAAMMVNLPWYLRKREHVLGWYMVCLAFHAVYLRNRVALQLGPQSALSALVWFSRVQAAEPLLFHAVMFAVRFSTALLVQAVCVIIAASNAAAVCSSCCSSFMGPTFCLLKALATQVVFGYGVPAGVLYFTEENFRQIFAEACLSEG</sequence>
<feature type="transmembrane region" description="Helical" evidence="2">
    <location>
        <begin position="430"/>
        <end position="450"/>
    </location>
</feature>
<feature type="region of interest" description="Disordered" evidence="1">
    <location>
        <begin position="213"/>
        <end position="289"/>
    </location>
</feature>
<evidence type="ECO:0000313" key="3">
    <source>
        <dbReference type="EMBL" id="KAK9904334.1"/>
    </source>
</evidence>
<dbReference type="EMBL" id="JALJOT010000013">
    <property type="protein sequence ID" value="KAK9904334.1"/>
    <property type="molecule type" value="Genomic_DNA"/>
</dbReference>
<reference evidence="3 4" key="1">
    <citation type="journal article" date="2024" name="Nat. Commun.">
        <title>Phylogenomics reveals the evolutionary origins of lichenization in chlorophyte algae.</title>
        <authorList>
            <person name="Puginier C."/>
            <person name="Libourel C."/>
            <person name="Otte J."/>
            <person name="Skaloud P."/>
            <person name="Haon M."/>
            <person name="Grisel S."/>
            <person name="Petersen M."/>
            <person name="Berrin J.G."/>
            <person name="Delaux P.M."/>
            <person name="Dal Grande F."/>
            <person name="Keller J."/>
        </authorList>
    </citation>
    <scope>NUCLEOTIDE SEQUENCE [LARGE SCALE GENOMIC DNA]</scope>
    <source>
        <strain evidence="3 4">SAG 216-7</strain>
    </source>
</reference>
<comment type="caution">
    <text evidence="3">The sequence shown here is derived from an EMBL/GenBank/DDBJ whole genome shotgun (WGS) entry which is preliminary data.</text>
</comment>
<keyword evidence="4" id="KW-1185">Reference proteome</keyword>
<feature type="transmembrane region" description="Helical" evidence="2">
    <location>
        <begin position="462"/>
        <end position="484"/>
    </location>
</feature>
<accession>A0ABR2YG14</accession>
<protein>
    <submittedName>
        <fullName evidence="3">Uncharacterized protein</fullName>
    </submittedName>
</protein>
<feature type="transmembrane region" description="Helical" evidence="2">
    <location>
        <begin position="490"/>
        <end position="507"/>
    </location>
</feature>
<keyword evidence="2" id="KW-1133">Transmembrane helix</keyword>
<keyword evidence="2" id="KW-0472">Membrane</keyword>